<dbReference type="InterPro" id="IPR051850">
    <property type="entry name" value="Polysacch_Lyase_4"/>
</dbReference>
<dbReference type="PANTHER" id="PTHR32018">
    <property type="entry name" value="RHAMNOGALACTURONATE LYASE FAMILY PROTEIN"/>
    <property type="match status" value="1"/>
</dbReference>
<dbReference type="Proteomes" id="UP000653305">
    <property type="component" value="Unassembled WGS sequence"/>
</dbReference>
<dbReference type="PANTHER" id="PTHR32018:SF1">
    <property type="entry name" value="RHAMNOGALACTURONAN ENDOLYASE"/>
    <property type="match status" value="1"/>
</dbReference>
<name>A0A830C9H3_9LAMI</name>
<dbReference type="Pfam" id="PF14683">
    <property type="entry name" value="CBM-like"/>
    <property type="match status" value="1"/>
</dbReference>
<organism evidence="2 3">
    <name type="scientific">Phtheirospermum japonicum</name>
    <dbReference type="NCBI Taxonomy" id="374723"/>
    <lineage>
        <taxon>Eukaryota</taxon>
        <taxon>Viridiplantae</taxon>
        <taxon>Streptophyta</taxon>
        <taxon>Embryophyta</taxon>
        <taxon>Tracheophyta</taxon>
        <taxon>Spermatophyta</taxon>
        <taxon>Magnoliopsida</taxon>
        <taxon>eudicotyledons</taxon>
        <taxon>Gunneridae</taxon>
        <taxon>Pentapetalae</taxon>
        <taxon>asterids</taxon>
        <taxon>lamiids</taxon>
        <taxon>Lamiales</taxon>
        <taxon>Orobanchaceae</taxon>
        <taxon>Orobanchaceae incertae sedis</taxon>
        <taxon>Phtheirospermum</taxon>
    </lineage>
</organism>
<evidence type="ECO:0000259" key="1">
    <source>
        <dbReference type="Pfam" id="PF14683"/>
    </source>
</evidence>
<accession>A0A830C9H3</accession>
<proteinExistence type="predicted"/>
<dbReference type="InterPro" id="IPR029411">
    <property type="entry name" value="RG-lyase_III"/>
</dbReference>
<dbReference type="OrthoDB" id="2130367at2759"/>
<evidence type="ECO:0000313" key="2">
    <source>
        <dbReference type="EMBL" id="GFP97397.1"/>
    </source>
</evidence>
<reference evidence="2" key="1">
    <citation type="submission" date="2020-07" db="EMBL/GenBank/DDBJ databases">
        <title>Ethylene signaling mediates host invasion by parasitic plants.</title>
        <authorList>
            <person name="Yoshida S."/>
        </authorList>
    </citation>
    <scope>NUCLEOTIDE SEQUENCE</scope>
    <source>
        <strain evidence="2">Okayama</strain>
    </source>
</reference>
<feature type="domain" description="Rhamnogalacturonan lyase" evidence="1">
    <location>
        <begin position="17"/>
        <end position="73"/>
    </location>
</feature>
<dbReference type="InterPro" id="IPR008979">
    <property type="entry name" value="Galactose-bd-like_sf"/>
</dbReference>
<sequence length="79" mass="9195">MFESITLTKASIIHDWINWKRQCNRKTWVTRLYRLFNVGLPGTSLVPGINTIYLTQSNATSPFQGVMYDYIRLEAPQTQ</sequence>
<protein>
    <recommendedName>
        <fullName evidence="1">Rhamnogalacturonan lyase domain-containing protein</fullName>
    </recommendedName>
</protein>
<gene>
    <name evidence="2" type="ORF">PHJA_001883800</name>
</gene>
<keyword evidence="3" id="KW-1185">Reference proteome</keyword>
<dbReference type="EMBL" id="BMAC01000486">
    <property type="protein sequence ID" value="GFP97397.1"/>
    <property type="molecule type" value="Genomic_DNA"/>
</dbReference>
<comment type="caution">
    <text evidence="2">The sequence shown here is derived from an EMBL/GenBank/DDBJ whole genome shotgun (WGS) entry which is preliminary data.</text>
</comment>
<dbReference type="SUPFAM" id="SSF49785">
    <property type="entry name" value="Galactose-binding domain-like"/>
    <property type="match status" value="1"/>
</dbReference>
<evidence type="ECO:0000313" key="3">
    <source>
        <dbReference type="Proteomes" id="UP000653305"/>
    </source>
</evidence>
<dbReference type="AlphaFoldDB" id="A0A830C9H3"/>